<name>A0A975AWK0_9THEO</name>
<protein>
    <submittedName>
        <fullName evidence="2">Uncharacterized protein</fullName>
    </submittedName>
</protein>
<dbReference type="Proteomes" id="UP000671913">
    <property type="component" value="Chromosome"/>
</dbReference>
<sequence length="500" mass="56883">MKSKNLRLNFCVQKIFRKDNISSIFAKALALIAISLLIIRSISVADISWDSLSYHLPFAAMRVGLLSPHNFVLPEYLIASYNGFPSAIYYLKGLLWLITGRPEAVQLVSILSIILFALFTKKTLNVSAEWIVIGILSIPLIQIGASANMVDVPANMGMAMVALSLYKLLIKTNEITKQDFIWLLVACLIASGSKPQSIIVGNVIFGSYVVVFLLLRKKFRLEYSNLKALKSAIFWLILCGFAISYPALLNTYRYGNPIYPMALNIGSLHLQGVYTATNWQEPAYLNSLPQVIRWLLSVLEFHAYDLRPIPYSIDQGNVPLSSKSFRMGGYFLPLILMSLFVIMLSTKRMRRDYARRGLLFLFCITIFVSSLPGSNELRYYSFWAVLLVVIAIAQLEWNKNNQALGEIFLFYKAFLVISFLFIIFITGAEYFKWTGPRYSDLVSSFERNRKVFHSNEKTVFFYDVNDFRGAIFDSAIFSDPNNIVLIRPKNNYEENGINIK</sequence>
<dbReference type="AlphaFoldDB" id="A0A975AWK0"/>
<dbReference type="KEGG" id="aaut:ACETAC_02385"/>
<feature type="transmembrane region" description="Helical" evidence="1">
    <location>
        <begin position="380"/>
        <end position="397"/>
    </location>
</feature>
<feature type="transmembrane region" description="Helical" evidence="1">
    <location>
        <begin position="357"/>
        <end position="374"/>
    </location>
</feature>
<feature type="transmembrane region" description="Helical" evidence="1">
    <location>
        <begin position="127"/>
        <end position="146"/>
    </location>
</feature>
<keyword evidence="1" id="KW-0812">Transmembrane</keyword>
<gene>
    <name evidence="2" type="ORF">ACETAC_02385</name>
</gene>
<keyword evidence="1" id="KW-0472">Membrane</keyword>
<feature type="transmembrane region" description="Helical" evidence="1">
    <location>
        <begin position="409"/>
        <end position="431"/>
    </location>
</feature>
<organism evidence="2 3">
    <name type="scientific">Aceticella autotrophica</name>
    <dbReference type="NCBI Taxonomy" id="2755338"/>
    <lineage>
        <taxon>Bacteria</taxon>
        <taxon>Bacillati</taxon>
        <taxon>Bacillota</taxon>
        <taxon>Clostridia</taxon>
        <taxon>Thermoanaerobacterales</taxon>
        <taxon>Thermoanaerobacteraceae</taxon>
        <taxon>Aceticella</taxon>
    </lineage>
</organism>
<evidence type="ECO:0000256" key="1">
    <source>
        <dbReference type="SAM" id="Phobius"/>
    </source>
</evidence>
<evidence type="ECO:0000313" key="3">
    <source>
        <dbReference type="Proteomes" id="UP000671913"/>
    </source>
</evidence>
<feature type="transmembrane region" description="Helical" evidence="1">
    <location>
        <begin position="104"/>
        <end position="120"/>
    </location>
</feature>
<feature type="transmembrane region" description="Helical" evidence="1">
    <location>
        <begin position="327"/>
        <end position="345"/>
    </location>
</feature>
<feature type="transmembrane region" description="Helical" evidence="1">
    <location>
        <begin position="198"/>
        <end position="216"/>
    </location>
</feature>
<keyword evidence="3" id="KW-1185">Reference proteome</keyword>
<keyword evidence="1" id="KW-1133">Transmembrane helix</keyword>
<dbReference type="RefSeq" id="WP_284680479.1">
    <property type="nucleotide sequence ID" value="NZ_CP060096.1"/>
</dbReference>
<dbReference type="EMBL" id="CP060096">
    <property type="protein sequence ID" value="QSZ27767.1"/>
    <property type="molecule type" value="Genomic_DNA"/>
</dbReference>
<feature type="transmembrane region" description="Helical" evidence="1">
    <location>
        <begin position="228"/>
        <end position="248"/>
    </location>
</feature>
<reference evidence="2" key="1">
    <citation type="submission" date="2020-08" db="EMBL/GenBank/DDBJ databases">
        <title>Genomic insights into the carbon and energy metabolism of the first obligate autotrophic acetogenic bacterium Aceticella autotrophica gen. nov., sp. nov.</title>
        <authorList>
            <person name="Toshchakov S.V."/>
            <person name="Elcheninov A.G."/>
            <person name="Kublanov I.V."/>
            <person name="Frolov E.N."/>
            <person name="Lebedinsky A.V."/>
        </authorList>
    </citation>
    <scope>NUCLEOTIDE SEQUENCE</scope>
    <source>
        <strain evidence="2">3443-3Ac</strain>
    </source>
</reference>
<accession>A0A975AWK0</accession>
<proteinExistence type="predicted"/>
<evidence type="ECO:0000313" key="2">
    <source>
        <dbReference type="EMBL" id="QSZ27767.1"/>
    </source>
</evidence>
<feature type="transmembrane region" description="Helical" evidence="1">
    <location>
        <begin position="21"/>
        <end position="42"/>
    </location>
</feature>